<organism evidence="1 2">
    <name type="scientific">Nesidiocoris tenuis</name>
    <dbReference type="NCBI Taxonomy" id="355587"/>
    <lineage>
        <taxon>Eukaryota</taxon>
        <taxon>Metazoa</taxon>
        <taxon>Ecdysozoa</taxon>
        <taxon>Arthropoda</taxon>
        <taxon>Hexapoda</taxon>
        <taxon>Insecta</taxon>
        <taxon>Pterygota</taxon>
        <taxon>Neoptera</taxon>
        <taxon>Paraneoptera</taxon>
        <taxon>Hemiptera</taxon>
        <taxon>Heteroptera</taxon>
        <taxon>Panheteroptera</taxon>
        <taxon>Cimicomorpha</taxon>
        <taxon>Miridae</taxon>
        <taxon>Dicyphina</taxon>
        <taxon>Nesidiocoris</taxon>
    </lineage>
</organism>
<dbReference type="AlphaFoldDB" id="A0A6H5GTN2"/>
<name>A0A6H5GTN2_9HEMI</name>
<proteinExistence type="predicted"/>
<keyword evidence="2" id="KW-1185">Reference proteome</keyword>
<sequence>MIYDTWGRSCHCKETLSKAPFLLAVAKSSVLPKLEVLTATDHTRKGRFLN</sequence>
<evidence type="ECO:0000313" key="2">
    <source>
        <dbReference type="Proteomes" id="UP000479000"/>
    </source>
</evidence>
<reference evidence="1 2" key="1">
    <citation type="submission" date="2020-02" db="EMBL/GenBank/DDBJ databases">
        <authorList>
            <person name="Ferguson B K."/>
        </authorList>
    </citation>
    <scope>NUCLEOTIDE SEQUENCE [LARGE SCALE GENOMIC DNA]</scope>
</reference>
<feature type="non-terminal residue" evidence="1">
    <location>
        <position position="50"/>
    </location>
</feature>
<gene>
    <name evidence="1" type="ORF">NTEN_LOCUS13031</name>
</gene>
<dbReference type="EMBL" id="CADCXU010019505">
    <property type="protein sequence ID" value="CAB0007776.1"/>
    <property type="molecule type" value="Genomic_DNA"/>
</dbReference>
<dbReference type="Proteomes" id="UP000479000">
    <property type="component" value="Unassembled WGS sequence"/>
</dbReference>
<protein>
    <submittedName>
        <fullName evidence="1">Uncharacterized protein</fullName>
    </submittedName>
</protein>
<accession>A0A6H5GTN2</accession>
<evidence type="ECO:0000313" key="1">
    <source>
        <dbReference type="EMBL" id="CAB0007776.1"/>
    </source>
</evidence>